<reference evidence="2 3" key="1">
    <citation type="submission" date="2009-01" db="EMBL/GenBank/DDBJ databases">
        <title>Complete sequence of chromosome of Methylobacterium nodulans ORS 2060.</title>
        <authorList>
            <consortium name="US DOE Joint Genome Institute"/>
            <person name="Lucas S."/>
            <person name="Copeland A."/>
            <person name="Lapidus A."/>
            <person name="Glavina del Rio T."/>
            <person name="Dalin E."/>
            <person name="Tice H."/>
            <person name="Bruce D."/>
            <person name="Goodwin L."/>
            <person name="Pitluck S."/>
            <person name="Sims D."/>
            <person name="Brettin T."/>
            <person name="Detter J.C."/>
            <person name="Han C."/>
            <person name="Larimer F."/>
            <person name="Land M."/>
            <person name="Hauser L."/>
            <person name="Kyrpides N."/>
            <person name="Ivanova N."/>
            <person name="Marx C.J."/>
            <person name="Richardson P."/>
        </authorList>
    </citation>
    <scope>NUCLEOTIDE SEQUENCE [LARGE SCALE GENOMIC DNA]</scope>
    <source>
        <strain evidence="3">LMG 21967 / CNCM I-2342 / ORS 2060</strain>
    </source>
</reference>
<accession>B8IEI4</accession>
<evidence type="ECO:0000256" key="1">
    <source>
        <dbReference type="SAM" id="MobiDB-lite"/>
    </source>
</evidence>
<gene>
    <name evidence="2" type="ordered locus">Mnod_4691</name>
</gene>
<dbReference type="KEGG" id="mno:Mnod_4691"/>
<dbReference type="AlphaFoldDB" id="B8IEI4"/>
<protein>
    <recommendedName>
        <fullName evidence="4">DUF445 domain-containing protein</fullName>
    </recommendedName>
</protein>
<proteinExistence type="predicted"/>
<sequence length="430" mass="47177">MPAGVSGFPPPAPFGPRPSDKEGAAQRLRRNRAVATGLLAGMGVVYGATFLVQAPGFAILLVRATAEASVVGGLADWFAVTALFRHPLGLPIPHTAIIPSNKDRIARALGRFIERNFLTREALLRKLRDIHVGRRLAEWLSTPETASLVTDTAVAALPPLVRSLSHQDLQEFFQRTVGEQLQQTDLAPILGRIIRLLSASGEADELFERAADVAMDWIEDNRQRIDELVAEHSRWWIPTAINRRVANAIVTGLMEILEGLQEPENEARQKFREALNGFVDELLTSPERQAEVSAAKNRILGHPDVQAWLNTVWKDASQAALDDLTRPDSRTRAALFQTVTLIGGALATDPALQRYVDRAVEHLAARLIAWRGEIGGFIAEVVRGWDAQTLSERLEFVVGSDLQYIRMNGTIVGGLAGALIFIVTRILAES</sequence>
<dbReference type="GO" id="GO:0005886">
    <property type="term" value="C:plasma membrane"/>
    <property type="evidence" value="ECO:0007669"/>
    <property type="project" value="TreeGrafter"/>
</dbReference>
<dbReference type="PANTHER" id="PTHR38442">
    <property type="entry name" value="INNER MEMBRANE PROTEIN-RELATED"/>
    <property type="match status" value="1"/>
</dbReference>
<dbReference type="EMBL" id="CP001349">
    <property type="protein sequence ID" value="ACL59556.1"/>
    <property type="molecule type" value="Genomic_DNA"/>
</dbReference>
<dbReference type="eggNOG" id="COG2733">
    <property type="taxonomic scope" value="Bacteria"/>
</dbReference>
<name>B8IEI4_METNO</name>
<evidence type="ECO:0008006" key="4">
    <source>
        <dbReference type="Google" id="ProtNLM"/>
    </source>
</evidence>
<dbReference type="HOGENOM" id="CLU_036718_2_0_5"/>
<evidence type="ECO:0000313" key="3">
    <source>
        <dbReference type="Proteomes" id="UP000008207"/>
    </source>
</evidence>
<feature type="region of interest" description="Disordered" evidence="1">
    <location>
        <begin position="1"/>
        <end position="27"/>
    </location>
</feature>
<dbReference type="Proteomes" id="UP000008207">
    <property type="component" value="Chromosome"/>
</dbReference>
<dbReference type="PANTHER" id="PTHR38442:SF1">
    <property type="entry name" value="INNER MEMBRANE PROTEIN"/>
    <property type="match status" value="1"/>
</dbReference>
<dbReference type="Pfam" id="PF04286">
    <property type="entry name" value="DUF445"/>
    <property type="match status" value="1"/>
</dbReference>
<keyword evidence="3" id="KW-1185">Reference proteome</keyword>
<evidence type="ECO:0000313" key="2">
    <source>
        <dbReference type="EMBL" id="ACL59556.1"/>
    </source>
</evidence>
<dbReference type="InterPro" id="IPR007383">
    <property type="entry name" value="DUF445"/>
</dbReference>
<organism evidence="2 3">
    <name type="scientific">Methylobacterium nodulans (strain LMG 21967 / CNCM I-2342 / ORS 2060)</name>
    <dbReference type="NCBI Taxonomy" id="460265"/>
    <lineage>
        <taxon>Bacteria</taxon>
        <taxon>Pseudomonadati</taxon>
        <taxon>Pseudomonadota</taxon>
        <taxon>Alphaproteobacteria</taxon>
        <taxon>Hyphomicrobiales</taxon>
        <taxon>Methylobacteriaceae</taxon>
        <taxon>Methylobacterium</taxon>
    </lineage>
</organism>